<protein>
    <recommendedName>
        <fullName evidence="3">Protein kinase domain-containing protein</fullName>
    </recommendedName>
</protein>
<reference evidence="4 5" key="1">
    <citation type="journal article" date="2023" name="Commun. Biol.">
        <title>Reorganization of the ancestral sex-determining regions during the evolution of trioecy in Pleodorina starrii.</title>
        <authorList>
            <person name="Takahashi K."/>
            <person name="Suzuki S."/>
            <person name="Kawai-Toyooka H."/>
            <person name="Yamamoto K."/>
            <person name="Hamaji T."/>
            <person name="Ootsuki R."/>
            <person name="Yamaguchi H."/>
            <person name="Kawachi M."/>
            <person name="Higashiyama T."/>
            <person name="Nozaki H."/>
        </authorList>
    </citation>
    <scope>NUCLEOTIDE SEQUENCE [LARGE SCALE GENOMIC DNA]</scope>
    <source>
        <strain evidence="4 5">NIES-4479</strain>
    </source>
</reference>
<accession>A0A9W6F4M2</accession>
<feature type="region of interest" description="Disordered" evidence="1">
    <location>
        <begin position="862"/>
        <end position="884"/>
    </location>
</feature>
<keyword evidence="2" id="KW-0472">Membrane</keyword>
<gene>
    <name evidence="4" type="primary">PLESTBF000491</name>
    <name evidence="4" type="ORF">PLESTB_000995900</name>
</gene>
<dbReference type="Gene3D" id="1.10.510.10">
    <property type="entry name" value="Transferase(Phosphotransferase) domain 1"/>
    <property type="match status" value="1"/>
</dbReference>
<dbReference type="SUPFAM" id="SSF56112">
    <property type="entry name" value="Protein kinase-like (PK-like)"/>
    <property type="match status" value="1"/>
</dbReference>
<name>A0A9W6F4M2_9CHLO</name>
<dbReference type="PROSITE" id="PS50011">
    <property type="entry name" value="PROTEIN_KINASE_DOM"/>
    <property type="match status" value="1"/>
</dbReference>
<dbReference type="SMART" id="SM00220">
    <property type="entry name" value="S_TKc"/>
    <property type="match status" value="1"/>
</dbReference>
<dbReference type="GO" id="GO:0004674">
    <property type="term" value="F:protein serine/threonine kinase activity"/>
    <property type="evidence" value="ECO:0007669"/>
    <property type="project" value="TreeGrafter"/>
</dbReference>
<dbReference type="InterPro" id="IPR051681">
    <property type="entry name" value="Ser/Thr_Kinases-Pseudokinases"/>
</dbReference>
<dbReference type="InterPro" id="IPR008271">
    <property type="entry name" value="Ser/Thr_kinase_AS"/>
</dbReference>
<evidence type="ECO:0000313" key="5">
    <source>
        <dbReference type="Proteomes" id="UP001165080"/>
    </source>
</evidence>
<feature type="non-terminal residue" evidence="4">
    <location>
        <position position="957"/>
    </location>
</feature>
<feature type="region of interest" description="Disordered" evidence="1">
    <location>
        <begin position="295"/>
        <end position="333"/>
    </location>
</feature>
<evidence type="ECO:0000259" key="3">
    <source>
        <dbReference type="PROSITE" id="PS50011"/>
    </source>
</evidence>
<dbReference type="GO" id="GO:0005524">
    <property type="term" value="F:ATP binding"/>
    <property type="evidence" value="ECO:0007669"/>
    <property type="project" value="InterPro"/>
</dbReference>
<keyword evidence="2" id="KW-1133">Transmembrane helix</keyword>
<feature type="compositionally biased region" description="Low complexity" evidence="1">
    <location>
        <begin position="300"/>
        <end position="311"/>
    </location>
</feature>
<comment type="caution">
    <text evidence="4">The sequence shown here is derived from an EMBL/GenBank/DDBJ whole genome shotgun (WGS) entry which is preliminary data.</text>
</comment>
<dbReference type="PANTHER" id="PTHR44329:SF214">
    <property type="entry name" value="PROTEIN KINASE DOMAIN-CONTAINING PROTEIN"/>
    <property type="match status" value="1"/>
</dbReference>
<evidence type="ECO:0000256" key="2">
    <source>
        <dbReference type="SAM" id="Phobius"/>
    </source>
</evidence>
<dbReference type="Proteomes" id="UP001165080">
    <property type="component" value="Unassembled WGS sequence"/>
</dbReference>
<dbReference type="Pfam" id="PF07714">
    <property type="entry name" value="PK_Tyr_Ser-Thr"/>
    <property type="match status" value="1"/>
</dbReference>
<proteinExistence type="predicted"/>
<dbReference type="PROSITE" id="PS00108">
    <property type="entry name" value="PROTEIN_KINASE_ST"/>
    <property type="match status" value="1"/>
</dbReference>
<dbReference type="EMBL" id="BRXU01000013">
    <property type="protein sequence ID" value="GLC55516.1"/>
    <property type="molecule type" value="Genomic_DNA"/>
</dbReference>
<feature type="region of interest" description="Disordered" evidence="1">
    <location>
        <begin position="402"/>
        <end position="455"/>
    </location>
</feature>
<keyword evidence="5" id="KW-1185">Reference proteome</keyword>
<keyword evidence="2" id="KW-0812">Transmembrane</keyword>
<dbReference type="InterPro" id="IPR011009">
    <property type="entry name" value="Kinase-like_dom_sf"/>
</dbReference>
<evidence type="ECO:0000256" key="1">
    <source>
        <dbReference type="SAM" id="MobiDB-lite"/>
    </source>
</evidence>
<dbReference type="InterPro" id="IPR001245">
    <property type="entry name" value="Ser-Thr/Tyr_kinase_cat_dom"/>
</dbReference>
<dbReference type="InterPro" id="IPR000719">
    <property type="entry name" value="Prot_kinase_dom"/>
</dbReference>
<feature type="compositionally biased region" description="Low complexity" evidence="1">
    <location>
        <begin position="415"/>
        <end position="441"/>
    </location>
</feature>
<feature type="domain" description="Protein kinase" evidence="3">
    <location>
        <begin position="479"/>
        <end position="749"/>
    </location>
</feature>
<organism evidence="4 5">
    <name type="scientific">Pleodorina starrii</name>
    <dbReference type="NCBI Taxonomy" id="330485"/>
    <lineage>
        <taxon>Eukaryota</taxon>
        <taxon>Viridiplantae</taxon>
        <taxon>Chlorophyta</taxon>
        <taxon>core chlorophytes</taxon>
        <taxon>Chlorophyceae</taxon>
        <taxon>CS clade</taxon>
        <taxon>Chlamydomonadales</taxon>
        <taxon>Volvocaceae</taxon>
        <taxon>Pleodorina</taxon>
    </lineage>
</organism>
<dbReference type="Gene3D" id="3.30.200.20">
    <property type="entry name" value="Phosphorylase Kinase, domain 1"/>
    <property type="match status" value="1"/>
</dbReference>
<feature type="transmembrane region" description="Helical" evidence="2">
    <location>
        <begin position="248"/>
        <end position="273"/>
    </location>
</feature>
<evidence type="ECO:0000313" key="4">
    <source>
        <dbReference type="EMBL" id="GLC55516.1"/>
    </source>
</evidence>
<dbReference type="AlphaFoldDB" id="A0A9W6F4M2"/>
<sequence length="957" mass="98792">SLGHVQHHPYTKLILSNNVTLTMRYLVMLDSFGDVSSGATAELLDNMPENETAIFSMEHAAYLTPFCYPPTMTEAFLGHSRYRPPGFPGENEYNATAHIPADLMAMGGGIDGADAVLPADSVRCTNDTRAPPMRRCLGHVAYLKNFAVTGATFDAARQILYTGYNGYIVDTYMLCAALLDEECIVLYTPYGCLQRLLSSSAAAAAAAAGDVGGGGGGSNDTAAAAAAPLAFVDSPAAPPPSKRGGTRVALLVGVLIGGIAALVVAAVLVVLAVRWRRRRARHAVKVLQPDGARMANLAEGDGSSSGTSPGDEAYGAMPRRSPVGTGGGFVSSSEAAAKSSPAAAAAAAGKALGGGAATGILQNSSECDIDSDLAVPPSRAQPGASPQFSDLFTGLVCSSPVEDAEKQAGRGPVPGRGSQAGQQSEQQQQPQQQGGQQQGEGCIREGGGGGAPDRDVVVTPFTPLRRDLQLWQDPAQKVTLLPVVRGKGSYGKVCEGLYGGQRVAVKLVRDLLVAGGSRGPTDKIVTTFAQEVEVLGRCCHPNVVQLLAACMTPPRFCLVMELMETSLQRLVFKQAPGRLLPLPLVLHIGCEIARALEYLHPTIVHRDLKPDNVLISNADSPEPIVKVSDFGLSRLRCTVSPTQHPEAGTPSYMAPECFDLYVSCITHHVDIYSWAVLVWTMLSGTEPWKDCGVVEIAYRVCILNERLLLNELVASGRCPPRLHRLLTLCWSRAPERRPAAAEVVKEMLLIMQQQERPGASGDLDENYMVSPGSVLHRIREYQGAAAAAAAPTSTSAAPVDGTTENLAPAGPIPATATGPAAAAAAAAAPVSATDAVGADADARVATSAVAAAVAVLAAAPSTPPAATSSSLQPPQPSTPVASPCEAGAAAAAPAPAVAAATAIAGDHGESASSSSSSWSRNAVVINVNELVAAAAAAAVSLPVRDGIPGSCVRDVGR</sequence>
<dbReference type="PANTHER" id="PTHR44329">
    <property type="entry name" value="SERINE/THREONINE-PROTEIN KINASE TNNI3K-RELATED"/>
    <property type="match status" value="1"/>
</dbReference>
<feature type="region of interest" description="Disordered" evidence="1">
    <location>
        <begin position="791"/>
        <end position="812"/>
    </location>
</feature>